<comment type="similarity">
    <text evidence="2">Belongs to the EamA transporter family.</text>
</comment>
<dbReference type="PANTHER" id="PTHR32322:SF2">
    <property type="entry name" value="EAMA DOMAIN-CONTAINING PROTEIN"/>
    <property type="match status" value="1"/>
</dbReference>
<gene>
    <name evidence="8" type="ORF">D3Y57_05055</name>
</gene>
<dbReference type="InterPro" id="IPR037185">
    <property type="entry name" value="EmrE-like"/>
</dbReference>
<dbReference type="GO" id="GO:0016020">
    <property type="term" value="C:membrane"/>
    <property type="evidence" value="ECO:0007669"/>
    <property type="project" value="UniProtKB-SubCell"/>
</dbReference>
<protein>
    <submittedName>
        <fullName evidence="8">DMT family transporter</fullName>
    </submittedName>
</protein>
<dbReference type="PANTHER" id="PTHR32322">
    <property type="entry name" value="INNER MEMBRANE TRANSPORTER"/>
    <property type="match status" value="1"/>
</dbReference>
<proteinExistence type="inferred from homology"/>
<evidence type="ECO:0000256" key="6">
    <source>
        <dbReference type="SAM" id="Phobius"/>
    </source>
</evidence>
<evidence type="ECO:0000256" key="5">
    <source>
        <dbReference type="ARBA" id="ARBA00023136"/>
    </source>
</evidence>
<feature type="domain" description="EamA" evidence="7">
    <location>
        <begin position="153"/>
        <end position="282"/>
    </location>
</feature>
<comment type="subcellular location">
    <subcellularLocation>
        <location evidence="1">Membrane</location>
        <topology evidence="1">Multi-pass membrane protein</topology>
    </subcellularLocation>
</comment>
<evidence type="ECO:0000256" key="3">
    <source>
        <dbReference type="ARBA" id="ARBA00022692"/>
    </source>
</evidence>
<feature type="transmembrane region" description="Helical" evidence="6">
    <location>
        <begin position="243"/>
        <end position="260"/>
    </location>
</feature>
<evidence type="ECO:0000256" key="2">
    <source>
        <dbReference type="ARBA" id="ARBA00007362"/>
    </source>
</evidence>
<dbReference type="InterPro" id="IPR050638">
    <property type="entry name" value="AA-Vitamin_Transporters"/>
</dbReference>
<dbReference type="KEGG" id="spha:D3Y57_05055"/>
<keyword evidence="8" id="KW-0614">Plasmid</keyword>
<feature type="transmembrane region" description="Helical" evidence="6">
    <location>
        <begin position="89"/>
        <end position="112"/>
    </location>
</feature>
<dbReference type="AlphaFoldDB" id="A0A494T8W9"/>
<keyword evidence="9" id="KW-1185">Reference proteome</keyword>
<name>A0A494T8W9_SPHPE</name>
<evidence type="ECO:0000313" key="8">
    <source>
        <dbReference type="EMBL" id="AYJ85370.1"/>
    </source>
</evidence>
<dbReference type="OrthoDB" id="9809509at2"/>
<dbReference type="RefSeq" id="WP_121151904.1">
    <property type="nucleotide sequence ID" value="NZ_CP032828.1"/>
</dbReference>
<accession>A0A494T8W9</accession>
<feature type="transmembrane region" description="Helical" evidence="6">
    <location>
        <begin position="62"/>
        <end position="83"/>
    </location>
</feature>
<feature type="transmembrane region" description="Helical" evidence="6">
    <location>
        <begin position="31"/>
        <end position="50"/>
    </location>
</feature>
<dbReference type="Proteomes" id="UP000276254">
    <property type="component" value="Plasmid unnamed1"/>
</dbReference>
<evidence type="ECO:0000313" key="9">
    <source>
        <dbReference type="Proteomes" id="UP000276254"/>
    </source>
</evidence>
<evidence type="ECO:0000256" key="1">
    <source>
        <dbReference type="ARBA" id="ARBA00004141"/>
    </source>
</evidence>
<feature type="transmembrane region" description="Helical" evidence="6">
    <location>
        <begin position="208"/>
        <end position="231"/>
    </location>
</feature>
<keyword evidence="3 6" id="KW-0812">Transmembrane</keyword>
<feature type="transmembrane region" description="Helical" evidence="6">
    <location>
        <begin position="179"/>
        <end position="202"/>
    </location>
</feature>
<keyword evidence="5 6" id="KW-0472">Membrane</keyword>
<feature type="transmembrane region" description="Helical" evidence="6">
    <location>
        <begin position="119"/>
        <end position="139"/>
    </location>
</feature>
<reference evidence="8 9" key="1">
    <citation type="submission" date="2018-09" db="EMBL/GenBank/DDBJ databases">
        <title>Sphingomonas peninsula sp. nov., isolated from fildes peninsula, Antarctic soil.</title>
        <authorList>
            <person name="Yingchao G."/>
        </authorList>
    </citation>
    <scope>NUCLEOTIDE SEQUENCE [LARGE SCALE GENOMIC DNA]</scope>
    <source>
        <strain evidence="8 9">YZ-8</strain>
        <plasmid evidence="8 9">unnamed1</plasmid>
    </source>
</reference>
<geneLocation type="plasmid" evidence="8">
    <name>unnamed1</name>
</geneLocation>
<keyword evidence="4 6" id="KW-1133">Transmembrane helix</keyword>
<evidence type="ECO:0000259" key="7">
    <source>
        <dbReference type="Pfam" id="PF00892"/>
    </source>
</evidence>
<feature type="transmembrane region" description="Helical" evidence="6">
    <location>
        <begin position="145"/>
        <end position="167"/>
    </location>
</feature>
<dbReference type="SUPFAM" id="SSF103481">
    <property type="entry name" value="Multidrug resistance efflux transporter EmrE"/>
    <property type="match status" value="2"/>
</dbReference>
<dbReference type="EMBL" id="CP032828">
    <property type="protein sequence ID" value="AYJ85370.1"/>
    <property type="molecule type" value="Genomic_DNA"/>
</dbReference>
<evidence type="ECO:0000256" key="4">
    <source>
        <dbReference type="ARBA" id="ARBA00022989"/>
    </source>
</evidence>
<feature type="domain" description="EamA" evidence="7">
    <location>
        <begin position="7"/>
        <end position="134"/>
    </location>
</feature>
<dbReference type="Pfam" id="PF00892">
    <property type="entry name" value="EamA"/>
    <property type="match status" value="2"/>
</dbReference>
<organism evidence="8 9">
    <name type="scientific">Sphingomonas paeninsulae</name>
    <dbReference type="NCBI Taxonomy" id="2319844"/>
    <lineage>
        <taxon>Bacteria</taxon>
        <taxon>Pseudomonadati</taxon>
        <taxon>Pseudomonadota</taxon>
        <taxon>Alphaproteobacteria</taxon>
        <taxon>Sphingomonadales</taxon>
        <taxon>Sphingomonadaceae</taxon>
        <taxon>Sphingomonas</taxon>
    </lineage>
</organism>
<dbReference type="InterPro" id="IPR000620">
    <property type="entry name" value="EamA_dom"/>
</dbReference>
<sequence>MLTVAPILFVLMWSTGFVAARATVPHAAPELILAVRMLLSAALLGTLVAFARESLPRGRQLALHLVAGVLLNGVYLCTSWWAIQRGMPAGIMALLGALQPLVVAVASFGLLGERLVARAWMGLGIGLVGVALVLAPLLMHGGHTAVPFVVAAAAVASIVAMAAGTMIQRGSICGDPMRISGAVQNLGGAIVATLATVAIGDYRWDGALALWLGLGWSVLVLSVGALSLLVWMTRHHGATRVSVLLLLVPPLAAVEAWILFGERLVSVQLVGFALALGGVLLARMKMTRRTLGAPVVADQADEQRQPITPATGIY</sequence>
<feature type="transmembrane region" description="Helical" evidence="6">
    <location>
        <begin position="266"/>
        <end position="282"/>
    </location>
</feature>